<evidence type="ECO:0000259" key="6">
    <source>
        <dbReference type="PROSITE" id="PS50048"/>
    </source>
</evidence>
<dbReference type="GO" id="GO:0008270">
    <property type="term" value="F:zinc ion binding"/>
    <property type="evidence" value="ECO:0007669"/>
    <property type="project" value="InterPro"/>
</dbReference>
<evidence type="ECO:0000256" key="2">
    <source>
        <dbReference type="ARBA" id="ARBA00023015"/>
    </source>
</evidence>
<dbReference type="SUPFAM" id="SSF57701">
    <property type="entry name" value="Zn2/Cys6 DNA-binding domain"/>
    <property type="match status" value="1"/>
</dbReference>
<dbReference type="InterPro" id="IPR021858">
    <property type="entry name" value="Fun_TF"/>
</dbReference>
<reference evidence="8 9" key="1">
    <citation type="submission" date="2016-12" db="EMBL/GenBank/DDBJ databases">
        <title>The genomes of Aspergillus section Nigri reveals drivers in fungal speciation.</title>
        <authorList>
            <consortium name="DOE Joint Genome Institute"/>
            <person name="Vesth T.C."/>
            <person name="Nybo J."/>
            <person name="Theobald S."/>
            <person name="Brandl J."/>
            <person name="Frisvad J.C."/>
            <person name="Nielsen K.F."/>
            <person name="Lyhne E.K."/>
            <person name="Kogle M.E."/>
            <person name="Kuo A."/>
            <person name="Riley R."/>
            <person name="Clum A."/>
            <person name="Nolan M."/>
            <person name="Lipzen A."/>
            <person name="Salamov A."/>
            <person name="Henrissat B."/>
            <person name="Wiebenga A."/>
            <person name="De Vries R.P."/>
            <person name="Grigoriev I.V."/>
            <person name="Mortensen U.H."/>
            <person name="Andersen M.R."/>
            <person name="Baker S.E."/>
        </authorList>
    </citation>
    <scope>NUCLEOTIDE SEQUENCE [LARGE SCALE GENOMIC DNA]</scope>
    <source>
        <strain evidence="8 9">CBS 121591</strain>
    </source>
</reference>
<dbReference type="Gene3D" id="4.10.240.10">
    <property type="entry name" value="Zn(2)-C6 fungal-type DNA-binding domain"/>
    <property type="match status" value="1"/>
</dbReference>
<protein>
    <submittedName>
        <fullName evidence="8">Uncharacterized protein</fullName>
    </submittedName>
</protein>
<keyword evidence="2" id="KW-0805">Transcription regulation</keyword>
<dbReference type="GO" id="GO:0003677">
    <property type="term" value="F:DNA binding"/>
    <property type="evidence" value="ECO:0007669"/>
    <property type="project" value="UniProtKB-KW"/>
</dbReference>
<dbReference type="VEuPathDB" id="FungiDB:BO82DRAFT_335371"/>
<accession>A0A319CCH5</accession>
<evidence type="ECO:0000256" key="3">
    <source>
        <dbReference type="ARBA" id="ARBA00023125"/>
    </source>
</evidence>
<keyword evidence="3" id="KW-0238">DNA-binding</keyword>
<feature type="domain" description="Zn(2)-C6 fungal-type" evidence="6">
    <location>
        <begin position="15"/>
        <end position="43"/>
    </location>
</feature>
<dbReference type="GO" id="GO:0000981">
    <property type="term" value="F:DNA-binding transcription factor activity, RNA polymerase II-specific"/>
    <property type="evidence" value="ECO:0007669"/>
    <property type="project" value="InterPro"/>
</dbReference>
<dbReference type="Proteomes" id="UP000248340">
    <property type="component" value="Unassembled WGS sequence"/>
</dbReference>
<dbReference type="PANTHER" id="PTHR37534:SF46">
    <property type="entry name" value="ZN(II)2CYS6 TRANSCRIPTION FACTOR (EUROFUNG)"/>
    <property type="match status" value="1"/>
</dbReference>
<dbReference type="SMART" id="SM00066">
    <property type="entry name" value="GAL4"/>
    <property type="match status" value="1"/>
</dbReference>
<evidence type="ECO:0000256" key="5">
    <source>
        <dbReference type="ARBA" id="ARBA00023242"/>
    </source>
</evidence>
<dbReference type="InterPro" id="IPR001138">
    <property type="entry name" value="Zn2Cys6_DnaBD"/>
</dbReference>
<comment type="subcellular location">
    <subcellularLocation>
        <location evidence="1">Nucleus</location>
    </subcellularLocation>
</comment>
<dbReference type="PROSITE" id="PS50206">
    <property type="entry name" value="RHODANESE_3"/>
    <property type="match status" value="1"/>
</dbReference>
<dbReference type="Pfam" id="PF11951">
    <property type="entry name" value="Fungal_trans_2"/>
    <property type="match status" value="1"/>
</dbReference>
<dbReference type="PROSITE" id="PS00463">
    <property type="entry name" value="ZN2_CY6_FUNGAL_1"/>
    <property type="match status" value="1"/>
</dbReference>
<dbReference type="GO" id="GO:0005634">
    <property type="term" value="C:nucleus"/>
    <property type="evidence" value="ECO:0007669"/>
    <property type="project" value="UniProtKB-SubCell"/>
</dbReference>
<keyword evidence="4" id="KW-0804">Transcription</keyword>
<proteinExistence type="predicted"/>
<feature type="domain" description="Rhodanese" evidence="7">
    <location>
        <begin position="419"/>
        <end position="454"/>
    </location>
</feature>
<organism evidence="8 9">
    <name type="scientific">Aspergillus uvarum CBS 121591</name>
    <dbReference type="NCBI Taxonomy" id="1448315"/>
    <lineage>
        <taxon>Eukaryota</taxon>
        <taxon>Fungi</taxon>
        <taxon>Dikarya</taxon>
        <taxon>Ascomycota</taxon>
        <taxon>Pezizomycotina</taxon>
        <taxon>Eurotiomycetes</taxon>
        <taxon>Eurotiomycetidae</taxon>
        <taxon>Eurotiales</taxon>
        <taxon>Aspergillaceae</taxon>
        <taxon>Aspergillus</taxon>
        <taxon>Aspergillus subgen. Circumdati</taxon>
    </lineage>
</organism>
<dbReference type="GeneID" id="37136043"/>
<evidence type="ECO:0000256" key="4">
    <source>
        <dbReference type="ARBA" id="ARBA00023163"/>
    </source>
</evidence>
<sequence length="525" mass="59027">MPLNRHATTPKSYSGCWTCRKRHVRCDERQPACARCERAVLSCEGYAMALNWVDYGDNRDPKQVAGPSGRRMRRWCAPAPGRRSWPTLNSNRIQDELEDRVSLHGEARQGPFSVFVVEMAEGGSRCSEGLRLQYLRRPPGQLHDCIEPLRERRLLNHWRLHLSAALMPIPAGNNVLVSVFLPMALHGFLQPRAMTRGCMALFHAICALSASNLAALRGNDPELLGSAATHRLHSFTHLRLQLSALQAGEDSDVVALLATIILYLTESATEGIAHVWRQHIHGGLSLLKAVRSELWCVSTSAAMVLELFQFLHTVATYQQCQCHPPTKYPAPLWGSSGDDSAWEIAYIQPALGGLPYPLLMALHRIQALPPALDLSPAHLDCMELELYQLAPPPGVPTHGLQSIHCHIFYFSLLIFFKRRTGRGASGALEELAHEGWEHVRRLDAFGNQGSPVTWPIIVIACEIQIQELREQVLHWLTLRARSGFAVYRRARDLLLRVWSRVEPSFADSYWATLLHTIPEFDIYWG</sequence>
<dbReference type="CDD" id="cd00067">
    <property type="entry name" value="GAL4"/>
    <property type="match status" value="1"/>
</dbReference>
<dbReference type="OrthoDB" id="3477330at2759"/>
<dbReference type="EMBL" id="KZ821699">
    <property type="protein sequence ID" value="PYH81909.1"/>
    <property type="molecule type" value="Genomic_DNA"/>
</dbReference>
<keyword evidence="5" id="KW-0539">Nucleus</keyword>
<dbReference type="Pfam" id="PF00172">
    <property type="entry name" value="Zn_clus"/>
    <property type="match status" value="1"/>
</dbReference>
<name>A0A319CCH5_9EURO</name>
<dbReference type="RefSeq" id="XP_025492109.1">
    <property type="nucleotide sequence ID" value="XM_025633302.1"/>
</dbReference>
<evidence type="ECO:0000256" key="1">
    <source>
        <dbReference type="ARBA" id="ARBA00004123"/>
    </source>
</evidence>
<dbReference type="PANTHER" id="PTHR37534">
    <property type="entry name" value="TRANSCRIPTIONAL ACTIVATOR PROTEIN UGA3"/>
    <property type="match status" value="1"/>
</dbReference>
<evidence type="ECO:0000313" key="9">
    <source>
        <dbReference type="Proteomes" id="UP000248340"/>
    </source>
</evidence>
<dbReference type="InterPro" id="IPR036864">
    <property type="entry name" value="Zn2-C6_fun-type_DNA-bd_sf"/>
</dbReference>
<dbReference type="PROSITE" id="PS50048">
    <property type="entry name" value="ZN2_CY6_FUNGAL_2"/>
    <property type="match status" value="1"/>
</dbReference>
<gene>
    <name evidence="8" type="ORF">BO82DRAFT_335371</name>
</gene>
<dbReference type="GO" id="GO:0009893">
    <property type="term" value="P:positive regulation of metabolic process"/>
    <property type="evidence" value="ECO:0007669"/>
    <property type="project" value="UniProtKB-ARBA"/>
</dbReference>
<evidence type="ECO:0000313" key="8">
    <source>
        <dbReference type="EMBL" id="PYH81909.1"/>
    </source>
</evidence>
<keyword evidence="9" id="KW-1185">Reference proteome</keyword>
<dbReference type="InterPro" id="IPR001763">
    <property type="entry name" value="Rhodanese-like_dom"/>
</dbReference>
<dbReference type="AlphaFoldDB" id="A0A319CCH5"/>
<evidence type="ECO:0000259" key="7">
    <source>
        <dbReference type="PROSITE" id="PS50206"/>
    </source>
</evidence>